<name>A0ACC2T8L2_9FUNG</name>
<protein>
    <submittedName>
        <fullName evidence="1">ADP-ribosylation factor protein 3</fullName>
    </submittedName>
</protein>
<proteinExistence type="predicted"/>
<dbReference type="Proteomes" id="UP001165960">
    <property type="component" value="Unassembled WGS sequence"/>
</dbReference>
<gene>
    <name evidence="1" type="primary">ARL3_1</name>
    <name evidence="1" type="ORF">DSO57_1006037</name>
</gene>
<reference evidence="1" key="1">
    <citation type="submission" date="2022-04" db="EMBL/GenBank/DDBJ databases">
        <title>Genome of the entomopathogenic fungus Entomophthora muscae.</title>
        <authorList>
            <person name="Elya C."/>
            <person name="Lovett B.R."/>
            <person name="Lee E."/>
            <person name="Macias A.M."/>
            <person name="Hajek A.E."/>
            <person name="De Bivort B.L."/>
            <person name="Kasson M.T."/>
            <person name="De Fine Licht H.H."/>
            <person name="Stajich J.E."/>
        </authorList>
    </citation>
    <scope>NUCLEOTIDE SEQUENCE</scope>
    <source>
        <strain evidence="1">Berkeley</strain>
    </source>
</reference>
<evidence type="ECO:0000313" key="2">
    <source>
        <dbReference type="Proteomes" id="UP001165960"/>
    </source>
</evidence>
<accession>A0ACC2T8L2</accession>
<evidence type="ECO:0000313" key="1">
    <source>
        <dbReference type="EMBL" id="KAJ9070622.1"/>
    </source>
</evidence>
<dbReference type="EMBL" id="QTSX02003567">
    <property type="protein sequence ID" value="KAJ9070622.1"/>
    <property type="molecule type" value="Genomic_DNA"/>
</dbReference>
<sequence>MFTLLSGLYKHYNRQEEYSVVIIGLDNAGKTTLLEKIKSIYLGRGLSPDKIAPTVGLNIARIPIERKLRLNFWDLGGQQELHSIWEKYYEECHGIVFVIDSTDRERLEDCRSAFEKMISSELAEGVPVLMLANKQDVLGESMGLEEIKEIFNKIAVKLAARDSRVLPVSALNGDGVKDAVEWLTIRLQHNKTARPPILR</sequence>
<comment type="caution">
    <text evidence="1">The sequence shown here is derived from an EMBL/GenBank/DDBJ whole genome shotgun (WGS) entry which is preliminary data.</text>
</comment>
<organism evidence="1 2">
    <name type="scientific">Entomophthora muscae</name>
    <dbReference type="NCBI Taxonomy" id="34485"/>
    <lineage>
        <taxon>Eukaryota</taxon>
        <taxon>Fungi</taxon>
        <taxon>Fungi incertae sedis</taxon>
        <taxon>Zoopagomycota</taxon>
        <taxon>Entomophthoromycotina</taxon>
        <taxon>Entomophthoromycetes</taxon>
        <taxon>Entomophthorales</taxon>
        <taxon>Entomophthoraceae</taxon>
        <taxon>Entomophthora</taxon>
    </lineage>
</organism>
<keyword evidence="2" id="KW-1185">Reference proteome</keyword>